<keyword evidence="1" id="KW-1133">Transmembrane helix</keyword>
<feature type="transmembrane region" description="Helical" evidence="1">
    <location>
        <begin position="183"/>
        <end position="202"/>
    </location>
</feature>
<feature type="transmembrane region" description="Helical" evidence="1">
    <location>
        <begin position="144"/>
        <end position="163"/>
    </location>
</feature>
<feature type="transmembrane region" description="Helical" evidence="1">
    <location>
        <begin position="117"/>
        <end position="137"/>
    </location>
</feature>
<dbReference type="EMBL" id="ML769516">
    <property type="protein sequence ID" value="KAE9396250.1"/>
    <property type="molecule type" value="Genomic_DNA"/>
</dbReference>
<keyword evidence="3" id="KW-1185">Reference proteome</keyword>
<protein>
    <submittedName>
        <fullName evidence="2">Uncharacterized protein</fullName>
    </submittedName>
</protein>
<dbReference type="OrthoDB" id="2744793at2759"/>
<keyword evidence="1" id="KW-0472">Membrane</keyword>
<proteinExistence type="predicted"/>
<evidence type="ECO:0000313" key="3">
    <source>
        <dbReference type="Proteomes" id="UP000799118"/>
    </source>
</evidence>
<sequence length="309" mass="34294">MIPQESERIALLGTVFFENMASLIFRSWLFGVYILTFMISMHIILQKENNGWAYIGLIGLLLAGFVMTALDTFANFVFNFLLVKYALVVSLPGGLIAQEIAANLKSSAMNILQSYSGNFIFLIADTAIVWRAWALWAHNKLIKWTLFIILLADIGTSIADAVVDNEANIHMSKNAVTMDSLSAALNLTVNIVATLLIAHRAWKYHQSTHVVLRNKKTKAQEILLLMVESGAVFGVMQITDIIFTALDIHTASLSPVDNATLFIEALYLYSAVLNLVALVILIQTRNTYDHSFHLEDDSSLEINSVPNVS</sequence>
<dbReference type="Proteomes" id="UP000799118">
    <property type="component" value="Unassembled WGS sequence"/>
</dbReference>
<evidence type="ECO:0000256" key="1">
    <source>
        <dbReference type="SAM" id="Phobius"/>
    </source>
</evidence>
<reference evidence="2" key="1">
    <citation type="journal article" date="2019" name="Environ. Microbiol.">
        <title>Fungal ecological strategies reflected in gene transcription - a case study of two litter decomposers.</title>
        <authorList>
            <person name="Barbi F."/>
            <person name="Kohler A."/>
            <person name="Barry K."/>
            <person name="Baskaran P."/>
            <person name="Daum C."/>
            <person name="Fauchery L."/>
            <person name="Ihrmark K."/>
            <person name="Kuo A."/>
            <person name="LaButti K."/>
            <person name="Lipzen A."/>
            <person name="Morin E."/>
            <person name="Grigoriev I.V."/>
            <person name="Henrissat B."/>
            <person name="Lindahl B."/>
            <person name="Martin F."/>
        </authorList>
    </citation>
    <scope>NUCLEOTIDE SEQUENCE</scope>
    <source>
        <strain evidence="2">JB14</strain>
    </source>
</reference>
<feature type="transmembrane region" description="Helical" evidence="1">
    <location>
        <begin position="23"/>
        <end position="45"/>
    </location>
</feature>
<accession>A0A6A4HEK3</accession>
<evidence type="ECO:0000313" key="2">
    <source>
        <dbReference type="EMBL" id="KAE9396250.1"/>
    </source>
</evidence>
<gene>
    <name evidence="2" type="ORF">BT96DRAFT_977550</name>
</gene>
<name>A0A6A4HEK3_9AGAR</name>
<dbReference type="AlphaFoldDB" id="A0A6A4HEK3"/>
<feature type="transmembrane region" description="Helical" evidence="1">
    <location>
        <begin position="266"/>
        <end position="282"/>
    </location>
</feature>
<keyword evidence="1" id="KW-0812">Transmembrane</keyword>
<feature type="transmembrane region" description="Helical" evidence="1">
    <location>
        <begin position="51"/>
        <end position="70"/>
    </location>
</feature>
<feature type="transmembrane region" description="Helical" evidence="1">
    <location>
        <begin position="222"/>
        <end position="246"/>
    </location>
</feature>
<feature type="transmembrane region" description="Helical" evidence="1">
    <location>
        <begin position="77"/>
        <end position="97"/>
    </location>
</feature>
<organism evidence="2 3">
    <name type="scientific">Gymnopus androsaceus JB14</name>
    <dbReference type="NCBI Taxonomy" id="1447944"/>
    <lineage>
        <taxon>Eukaryota</taxon>
        <taxon>Fungi</taxon>
        <taxon>Dikarya</taxon>
        <taxon>Basidiomycota</taxon>
        <taxon>Agaricomycotina</taxon>
        <taxon>Agaricomycetes</taxon>
        <taxon>Agaricomycetidae</taxon>
        <taxon>Agaricales</taxon>
        <taxon>Marasmiineae</taxon>
        <taxon>Omphalotaceae</taxon>
        <taxon>Gymnopus</taxon>
    </lineage>
</organism>